<dbReference type="InterPro" id="IPR001765">
    <property type="entry name" value="Carbonic_anhydrase"/>
</dbReference>
<evidence type="ECO:0000256" key="3">
    <source>
        <dbReference type="ARBA" id="ARBA00022723"/>
    </source>
</evidence>
<comment type="caution">
    <text evidence="7">The sequence shown here is derived from an EMBL/GenBank/DDBJ whole genome shotgun (WGS) entry which is preliminary data.</text>
</comment>
<keyword evidence="8" id="KW-1185">Reference proteome</keyword>
<feature type="binding site" evidence="6">
    <location>
        <position position="36"/>
    </location>
    <ligand>
        <name>Zn(2+)</name>
        <dbReference type="ChEBI" id="CHEBI:29105"/>
    </ligand>
</feature>
<name>A0A328VF34_9CHLR</name>
<dbReference type="EMBL" id="MCIF01000002">
    <property type="protein sequence ID" value="RAQ96316.1"/>
    <property type="molecule type" value="Genomic_DNA"/>
</dbReference>
<dbReference type="InterPro" id="IPR036874">
    <property type="entry name" value="Carbonic_anhydrase_sf"/>
</dbReference>
<keyword evidence="3 6" id="KW-0479">Metal-binding</keyword>
<dbReference type="PANTHER" id="PTHR43175">
    <property type="entry name" value="CARBONIC ANHYDRASE"/>
    <property type="match status" value="1"/>
</dbReference>
<dbReference type="SUPFAM" id="SSF53056">
    <property type="entry name" value="beta-carbonic anhydrase, cab"/>
    <property type="match status" value="1"/>
</dbReference>
<evidence type="ECO:0000313" key="7">
    <source>
        <dbReference type="EMBL" id="RAQ96316.1"/>
    </source>
</evidence>
<dbReference type="Gene3D" id="3.40.1050.10">
    <property type="entry name" value="Carbonic anhydrase"/>
    <property type="match status" value="1"/>
</dbReference>
<dbReference type="OrthoDB" id="9792260at2"/>
<dbReference type="GO" id="GO:0008270">
    <property type="term" value="F:zinc ion binding"/>
    <property type="evidence" value="ECO:0007669"/>
    <property type="project" value="InterPro"/>
</dbReference>
<feature type="binding site" evidence="6">
    <location>
        <position position="99"/>
    </location>
    <ligand>
        <name>Zn(2+)</name>
        <dbReference type="ChEBI" id="CHEBI:29105"/>
    </ligand>
</feature>
<dbReference type="GO" id="GO:0004089">
    <property type="term" value="F:carbonate dehydratase activity"/>
    <property type="evidence" value="ECO:0007669"/>
    <property type="project" value="UniProtKB-EC"/>
</dbReference>
<dbReference type="AlphaFoldDB" id="A0A328VF34"/>
<dbReference type="Proteomes" id="UP000248706">
    <property type="component" value="Unassembled WGS sequence"/>
</dbReference>
<evidence type="ECO:0000256" key="4">
    <source>
        <dbReference type="ARBA" id="ARBA00022833"/>
    </source>
</evidence>
<dbReference type="SMART" id="SM00947">
    <property type="entry name" value="Pro_CA"/>
    <property type="match status" value="1"/>
</dbReference>
<dbReference type="RefSeq" id="WP_112429799.1">
    <property type="nucleotide sequence ID" value="NZ_MCIF01000002.1"/>
</dbReference>
<dbReference type="CDD" id="cd03379">
    <property type="entry name" value="beta_CA_cladeD"/>
    <property type="match status" value="1"/>
</dbReference>
<comment type="cofactor">
    <cofactor evidence="6">
        <name>Zn(2+)</name>
        <dbReference type="ChEBI" id="CHEBI:29105"/>
    </cofactor>
    <text evidence="6">Binds 1 zinc ion per subunit.</text>
</comment>
<comment type="catalytic activity">
    <reaction evidence="5">
        <text>hydrogencarbonate + H(+) = CO2 + H2O</text>
        <dbReference type="Rhea" id="RHEA:10748"/>
        <dbReference type="ChEBI" id="CHEBI:15377"/>
        <dbReference type="ChEBI" id="CHEBI:15378"/>
        <dbReference type="ChEBI" id="CHEBI:16526"/>
        <dbReference type="ChEBI" id="CHEBI:17544"/>
        <dbReference type="EC" id="4.2.1.1"/>
    </reaction>
</comment>
<gene>
    <name evidence="7" type="ORF">A4R35_12290</name>
</gene>
<evidence type="ECO:0000256" key="5">
    <source>
        <dbReference type="ARBA" id="ARBA00048348"/>
    </source>
</evidence>
<evidence type="ECO:0000313" key="8">
    <source>
        <dbReference type="Proteomes" id="UP000248706"/>
    </source>
</evidence>
<dbReference type="Pfam" id="PF00484">
    <property type="entry name" value="Pro_CA"/>
    <property type="match status" value="1"/>
</dbReference>
<feature type="binding site" evidence="6">
    <location>
        <position position="34"/>
    </location>
    <ligand>
        <name>Zn(2+)</name>
        <dbReference type="ChEBI" id="CHEBI:29105"/>
    </ligand>
</feature>
<sequence length="195" mass="21118">MLDEVLEHNQRFVAEHQLSPLSHLPRRRTAVVTCMDCRLVGLLEQALGLERGDVVELRTAGATVAVPGREGEGVNSDLVRSLAGAIYLLGVREVLVIGHTNCGLAHVDPAALTGSMQALGVEPQDLIERYGLGDQAGLVRWLGAFSQVEENVREVVHFIRNSPFLPRLPVHGLVIDVVSGKLELVDRDTRPGLAS</sequence>
<reference evidence="7 8" key="1">
    <citation type="submission" date="2016-08" db="EMBL/GenBank/DDBJ databases">
        <title>Analysis of Carbohydrate Active Enzymes in Thermogemmatispora T81 Reveals Carbohydrate Degradation Ability.</title>
        <authorList>
            <person name="Tomazini A."/>
            <person name="Lal S."/>
            <person name="Stott M."/>
            <person name="Henrissat B."/>
            <person name="Polikarpov I."/>
            <person name="Sparling R."/>
            <person name="Levin D.B."/>
        </authorList>
    </citation>
    <scope>NUCLEOTIDE SEQUENCE [LARGE SCALE GENOMIC DNA]</scope>
    <source>
        <strain evidence="7 8">T81</strain>
    </source>
</reference>
<feature type="binding site" evidence="6">
    <location>
        <position position="102"/>
    </location>
    <ligand>
        <name>Zn(2+)</name>
        <dbReference type="ChEBI" id="CHEBI:29105"/>
    </ligand>
</feature>
<comment type="similarity">
    <text evidence="1">Belongs to the beta-class carbonic anhydrase family.</text>
</comment>
<proteinExistence type="inferred from homology"/>
<organism evidence="7 8">
    <name type="scientific">Thermogemmatispora tikiterensis</name>
    <dbReference type="NCBI Taxonomy" id="1825093"/>
    <lineage>
        <taxon>Bacteria</taxon>
        <taxon>Bacillati</taxon>
        <taxon>Chloroflexota</taxon>
        <taxon>Ktedonobacteria</taxon>
        <taxon>Thermogemmatisporales</taxon>
        <taxon>Thermogemmatisporaceae</taxon>
        <taxon>Thermogemmatispora</taxon>
    </lineage>
</organism>
<keyword evidence="4 6" id="KW-0862">Zinc</keyword>
<evidence type="ECO:0000256" key="2">
    <source>
        <dbReference type="ARBA" id="ARBA00012925"/>
    </source>
</evidence>
<evidence type="ECO:0000256" key="1">
    <source>
        <dbReference type="ARBA" id="ARBA00006217"/>
    </source>
</evidence>
<evidence type="ECO:0000256" key="6">
    <source>
        <dbReference type="PIRSR" id="PIRSR601765-1"/>
    </source>
</evidence>
<accession>A0A328VF34</accession>
<dbReference type="EC" id="4.2.1.1" evidence="2"/>
<dbReference type="PANTHER" id="PTHR43175:SF3">
    <property type="entry name" value="CARBON DISULFIDE HYDROLASE"/>
    <property type="match status" value="1"/>
</dbReference>
<protein>
    <recommendedName>
        <fullName evidence="2">carbonic anhydrase</fullName>
        <ecNumber evidence="2">4.2.1.1</ecNumber>
    </recommendedName>
</protein>